<dbReference type="AlphaFoldDB" id="A0A7W7SWV9"/>
<protein>
    <submittedName>
        <fullName evidence="2">Uncharacterized protein</fullName>
    </submittedName>
</protein>
<keyword evidence="3" id="KW-1185">Reference proteome</keyword>
<evidence type="ECO:0000313" key="3">
    <source>
        <dbReference type="Proteomes" id="UP000578819"/>
    </source>
</evidence>
<evidence type="ECO:0000313" key="2">
    <source>
        <dbReference type="EMBL" id="MBB4962051.1"/>
    </source>
</evidence>
<dbReference type="EMBL" id="JACHJW010000001">
    <property type="protein sequence ID" value="MBB4962051.1"/>
    <property type="molecule type" value="Genomic_DNA"/>
</dbReference>
<accession>A0A7W7SWV9</accession>
<proteinExistence type="predicted"/>
<feature type="region of interest" description="Disordered" evidence="1">
    <location>
        <begin position="1"/>
        <end position="32"/>
    </location>
</feature>
<evidence type="ECO:0000256" key="1">
    <source>
        <dbReference type="SAM" id="MobiDB-lite"/>
    </source>
</evidence>
<reference evidence="2 3" key="1">
    <citation type="submission" date="2020-08" db="EMBL/GenBank/DDBJ databases">
        <title>Sequencing the genomes of 1000 actinobacteria strains.</title>
        <authorList>
            <person name="Klenk H.-P."/>
        </authorList>
    </citation>
    <scope>NUCLEOTIDE SEQUENCE [LARGE SCALE GENOMIC DNA]</scope>
    <source>
        <strain evidence="2 3">DSM 45886</strain>
    </source>
</reference>
<sequence>MPIRRNGRLPGSTGPGCSVAGPATMVPGAGKHTTRAWLRCSTGRRHRAIRTWPPGEAPRHPHLAAWGGTAPSAPGRSAGGRWSAAGAARARWPDLTGFGATTQAGREMLPGSNDGETNSW</sequence>
<comment type="caution">
    <text evidence="2">The sequence shown here is derived from an EMBL/GenBank/DDBJ whole genome shotgun (WGS) entry which is preliminary data.</text>
</comment>
<gene>
    <name evidence="2" type="ORF">FHR38_005784</name>
</gene>
<organism evidence="2 3">
    <name type="scientific">Micromonospora polyrhachis</name>
    <dbReference type="NCBI Taxonomy" id="1282883"/>
    <lineage>
        <taxon>Bacteria</taxon>
        <taxon>Bacillati</taxon>
        <taxon>Actinomycetota</taxon>
        <taxon>Actinomycetes</taxon>
        <taxon>Micromonosporales</taxon>
        <taxon>Micromonosporaceae</taxon>
        <taxon>Micromonospora</taxon>
    </lineage>
</organism>
<feature type="region of interest" description="Disordered" evidence="1">
    <location>
        <begin position="50"/>
        <end position="120"/>
    </location>
</feature>
<feature type="compositionally biased region" description="Low complexity" evidence="1">
    <location>
        <begin position="73"/>
        <end position="90"/>
    </location>
</feature>
<name>A0A7W7SWV9_9ACTN</name>
<dbReference type="Proteomes" id="UP000578819">
    <property type="component" value="Unassembled WGS sequence"/>
</dbReference>